<dbReference type="EMBL" id="FWPT01000002">
    <property type="protein sequence ID" value="SMA37562.1"/>
    <property type="molecule type" value="Genomic_DNA"/>
</dbReference>
<feature type="transmembrane region" description="Helical" evidence="8">
    <location>
        <begin position="89"/>
        <end position="114"/>
    </location>
</feature>
<keyword evidence="3 8" id="KW-0813">Transport</keyword>
<evidence type="ECO:0000256" key="7">
    <source>
        <dbReference type="ARBA" id="ARBA00023136"/>
    </source>
</evidence>
<evidence type="ECO:0000256" key="3">
    <source>
        <dbReference type="ARBA" id="ARBA00022448"/>
    </source>
</evidence>
<dbReference type="GO" id="GO:0005886">
    <property type="term" value="C:plasma membrane"/>
    <property type="evidence" value="ECO:0007669"/>
    <property type="project" value="UniProtKB-SubCell"/>
</dbReference>
<dbReference type="GO" id="GO:0005283">
    <property type="term" value="F:amino acid:sodium symporter activity"/>
    <property type="evidence" value="ECO:0007669"/>
    <property type="project" value="InterPro"/>
</dbReference>
<evidence type="ECO:0000256" key="4">
    <source>
        <dbReference type="ARBA" id="ARBA00022475"/>
    </source>
</evidence>
<feature type="transmembrane region" description="Helical" evidence="8">
    <location>
        <begin position="245"/>
        <end position="262"/>
    </location>
</feature>
<protein>
    <submittedName>
        <fullName evidence="9">Amino-acid carrier protein AlsT</fullName>
    </submittedName>
</protein>
<dbReference type="InterPro" id="IPR001463">
    <property type="entry name" value="Na/Ala_symport"/>
</dbReference>
<keyword evidence="5 8" id="KW-0812">Transmembrane</keyword>
<dbReference type="AlphaFoldDB" id="A0A1X7AG79"/>
<evidence type="ECO:0000256" key="6">
    <source>
        <dbReference type="ARBA" id="ARBA00022989"/>
    </source>
</evidence>
<dbReference type="PRINTS" id="PR00175">
    <property type="entry name" value="NAALASMPORT"/>
</dbReference>
<gene>
    <name evidence="9" type="primary">alsT_1</name>
    <name evidence="9" type="ORF">EHSB41UT_00758</name>
</gene>
<feature type="transmembrane region" description="Helical" evidence="8">
    <location>
        <begin position="6"/>
        <end position="29"/>
    </location>
</feature>
<feature type="transmembrane region" description="Helical" evidence="8">
    <location>
        <begin position="376"/>
        <end position="395"/>
    </location>
</feature>
<evidence type="ECO:0000313" key="10">
    <source>
        <dbReference type="Proteomes" id="UP000196573"/>
    </source>
</evidence>
<feature type="transmembrane region" description="Helical" evidence="8">
    <location>
        <begin position="344"/>
        <end position="364"/>
    </location>
</feature>
<feature type="transmembrane region" description="Helical" evidence="8">
    <location>
        <begin position="140"/>
        <end position="157"/>
    </location>
</feature>
<feature type="transmembrane region" description="Helical" evidence="8">
    <location>
        <begin position="295"/>
        <end position="316"/>
    </location>
</feature>
<accession>A0A1X7AG79</accession>
<dbReference type="RefSeq" id="WP_087107079.1">
    <property type="nucleotide sequence ID" value="NZ_CBCSCN010000014.1"/>
</dbReference>
<dbReference type="Proteomes" id="UP000196573">
    <property type="component" value="Unassembled WGS sequence"/>
</dbReference>
<dbReference type="OrthoDB" id="9806926at2"/>
<keyword evidence="8" id="KW-0769">Symport</keyword>
<reference evidence="9 10" key="1">
    <citation type="submission" date="2017-03" db="EMBL/GenBank/DDBJ databases">
        <authorList>
            <person name="Afonso C.L."/>
            <person name="Miller P.J."/>
            <person name="Scott M.A."/>
            <person name="Spackman E."/>
            <person name="Goraichik I."/>
            <person name="Dimitrov K.M."/>
            <person name="Suarez D.L."/>
            <person name="Swayne D.E."/>
        </authorList>
    </citation>
    <scope>NUCLEOTIDE SEQUENCE [LARGE SCALE GENOMIC DNA]</scope>
    <source>
        <strain evidence="9">SB41UT1</strain>
    </source>
</reference>
<keyword evidence="4" id="KW-1003">Cell membrane</keyword>
<dbReference type="Gene3D" id="1.20.1740.10">
    <property type="entry name" value="Amino acid/polyamine transporter I"/>
    <property type="match status" value="1"/>
</dbReference>
<name>A0A1X7AG79_9GAMM</name>
<evidence type="ECO:0000256" key="8">
    <source>
        <dbReference type="RuleBase" id="RU363064"/>
    </source>
</evidence>
<dbReference type="NCBIfam" id="TIGR00835">
    <property type="entry name" value="agcS"/>
    <property type="match status" value="1"/>
</dbReference>
<evidence type="ECO:0000256" key="5">
    <source>
        <dbReference type="ARBA" id="ARBA00022692"/>
    </source>
</evidence>
<keyword evidence="8" id="KW-0997">Cell inner membrane</keyword>
<organism evidence="9 10">
    <name type="scientific">Parendozoicomonas haliclonae</name>
    <dbReference type="NCBI Taxonomy" id="1960125"/>
    <lineage>
        <taxon>Bacteria</taxon>
        <taxon>Pseudomonadati</taxon>
        <taxon>Pseudomonadota</taxon>
        <taxon>Gammaproteobacteria</taxon>
        <taxon>Oceanospirillales</taxon>
        <taxon>Endozoicomonadaceae</taxon>
        <taxon>Parendozoicomonas</taxon>
    </lineage>
</organism>
<comment type="subcellular location">
    <subcellularLocation>
        <location evidence="8">Cell inner membrane</location>
        <topology evidence="8">Multi-pass membrane protein</topology>
    </subcellularLocation>
    <subcellularLocation>
        <location evidence="1">Cell membrane</location>
        <topology evidence="1">Multi-pass membrane protein</topology>
    </subcellularLocation>
</comment>
<sequence>MEFIEYLNGIFWGFLVATVLFVAGVYYSVKCRLPQVRYFKNLFTNFKKENSCEGGISGFSALCAALGGQVGTGSLVGVAAALFSGGPGAIFWMWVTAVLGMVISFAEAVLAQLFRKSNGDGTYRGGPAYYITYGMNNKPLALLFSASIILGIGVIYLMIQGNSIAMAAHGATGIDPLYVGIMLAILVGVVVFGGVKRLAEVASYLVPFMAAIYISCTLFVILSNFELIDDVFQLIMTQAFNFDSAAGGVGGYTIALAFRFGLARGLFSNDAGTGTAPSMHATAVVKHPVNQGFSAMLGVFFTTIIVCSCTAFTILITGAMDSGTTGIVLVQETFSVAYGEYGKFIVFAAIFLFCFTTALADIYYGEVNLQWFTKNVNVITGYRVIALGLIVLSALVSLDSLLVLVDFVLAIMVFLNVTALLFLGKYVFFALKDYDRQIASGVKVPEWDYSIDVTKVDLNVEARTVSTTKSIVQPS</sequence>
<feature type="transmembrane region" description="Helical" evidence="8">
    <location>
        <begin position="401"/>
        <end position="423"/>
    </location>
</feature>
<feature type="transmembrane region" description="Helical" evidence="8">
    <location>
        <begin position="177"/>
        <end position="195"/>
    </location>
</feature>
<keyword evidence="10" id="KW-1185">Reference proteome</keyword>
<dbReference type="PANTHER" id="PTHR30330:SF1">
    <property type="entry name" value="AMINO-ACID CARRIER PROTEIN ALST"/>
    <property type="match status" value="1"/>
</dbReference>
<evidence type="ECO:0000256" key="1">
    <source>
        <dbReference type="ARBA" id="ARBA00004651"/>
    </source>
</evidence>
<proteinExistence type="inferred from homology"/>
<dbReference type="PROSITE" id="PS00873">
    <property type="entry name" value="NA_ALANINE_SYMP"/>
    <property type="match status" value="1"/>
</dbReference>
<feature type="transmembrane region" description="Helical" evidence="8">
    <location>
        <begin position="56"/>
        <end position="83"/>
    </location>
</feature>
<feature type="transmembrane region" description="Helical" evidence="8">
    <location>
        <begin position="202"/>
        <end position="225"/>
    </location>
</feature>
<comment type="similarity">
    <text evidence="2 8">Belongs to the alanine or glycine:cation symporter (AGCS) (TC 2.A.25) family.</text>
</comment>
<evidence type="ECO:0000256" key="2">
    <source>
        <dbReference type="ARBA" id="ARBA00009261"/>
    </source>
</evidence>
<keyword evidence="6 8" id="KW-1133">Transmembrane helix</keyword>
<dbReference type="PANTHER" id="PTHR30330">
    <property type="entry name" value="AGSS FAMILY TRANSPORTER, SODIUM-ALANINE"/>
    <property type="match status" value="1"/>
</dbReference>
<dbReference type="Pfam" id="PF01235">
    <property type="entry name" value="Na_Ala_symp"/>
    <property type="match status" value="1"/>
</dbReference>
<keyword evidence="7 8" id="KW-0472">Membrane</keyword>
<evidence type="ECO:0000313" key="9">
    <source>
        <dbReference type="EMBL" id="SMA37562.1"/>
    </source>
</evidence>